<dbReference type="InterPro" id="IPR001638">
    <property type="entry name" value="Solute-binding_3/MltF_N"/>
</dbReference>
<organism evidence="4 5">
    <name type="scientific">Leeia aquatica</name>
    <dbReference type="NCBI Taxonomy" id="2725557"/>
    <lineage>
        <taxon>Bacteria</taxon>
        <taxon>Pseudomonadati</taxon>
        <taxon>Pseudomonadota</taxon>
        <taxon>Betaproteobacteria</taxon>
        <taxon>Neisseriales</taxon>
        <taxon>Leeiaceae</taxon>
        <taxon>Leeia</taxon>
    </lineage>
</organism>
<feature type="domain" description="Solute-binding protein family 3/N-terminal" evidence="3">
    <location>
        <begin position="24"/>
        <end position="256"/>
    </location>
</feature>
<reference evidence="4 5" key="1">
    <citation type="submission" date="2020-04" db="EMBL/GenBank/DDBJ databases">
        <title>Draft genome of Leeia sp. IMCC25680.</title>
        <authorList>
            <person name="Song J."/>
            <person name="Cho J.-C."/>
        </authorList>
    </citation>
    <scope>NUCLEOTIDE SEQUENCE [LARGE SCALE GENOMIC DNA]</scope>
    <source>
        <strain evidence="4 5">IMCC25680</strain>
    </source>
</reference>
<keyword evidence="5" id="KW-1185">Reference proteome</keyword>
<dbReference type="RefSeq" id="WP_168878483.1">
    <property type="nucleotide sequence ID" value="NZ_JABAIM010000005.1"/>
</dbReference>
<evidence type="ECO:0000256" key="2">
    <source>
        <dbReference type="SAM" id="SignalP"/>
    </source>
</evidence>
<dbReference type="EMBL" id="JABAIM010000005">
    <property type="protein sequence ID" value="NLR76808.1"/>
    <property type="molecule type" value="Genomic_DNA"/>
</dbReference>
<dbReference type="SUPFAM" id="SSF53850">
    <property type="entry name" value="Periplasmic binding protein-like II"/>
    <property type="match status" value="1"/>
</dbReference>
<gene>
    <name evidence="4" type="ORF">HF682_16695</name>
</gene>
<evidence type="ECO:0000259" key="3">
    <source>
        <dbReference type="SMART" id="SM00062"/>
    </source>
</evidence>
<feature type="chain" id="PRO_5032341227" evidence="2">
    <location>
        <begin position="20"/>
        <end position="256"/>
    </location>
</feature>
<proteinExistence type="predicted"/>
<dbReference type="AlphaFoldDB" id="A0A847SHL8"/>
<evidence type="ECO:0000256" key="1">
    <source>
        <dbReference type="ARBA" id="ARBA00022729"/>
    </source>
</evidence>
<dbReference type="Pfam" id="PF00497">
    <property type="entry name" value="SBP_bac_3"/>
    <property type="match status" value="1"/>
</dbReference>
<feature type="signal peptide" evidence="2">
    <location>
        <begin position="1"/>
        <end position="19"/>
    </location>
</feature>
<dbReference type="Proteomes" id="UP000587991">
    <property type="component" value="Unassembled WGS sequence"/>
</dbReference>
<dbReference type="Gene3D" id="3.40.190.10">
    <property type="entry name" value="Periplasmic binding protein-like II"/>
    <property type="match status" value="2"/>
</dbReference>
<comment type="caution">
    <text evidence="4">The sequence shown here is derived from an EMBL/GenBank/DDBJ whole genome shotgun (WGS) entry which is preliminary data.</text>
</comment>
<dbReference type="PANTHER" id="PTHR35936:SF20">
    <property type="entry name" value="ABC TRANSPORTER ARGININE-BINDING PROTEIN 2-RELATED"/>
    <property type="match status" value="1"/>
</dbReference>
<protein>
    <submittedName>
        <fullName evidence="4">Amino acid ABC transporter substrate-binding protein</fullName>
    </submittedName>
</protein>
<dbReference type="PANTHER" id="PTHR35936">
    <property type="entry name" value="MEMBRANE-BOUND LYTIC MUREIN TRANSGLYCOSYLASE F"/>
    <property type="match status" value="1"/>
</dbReference>
<dbReference type="SMART" id="SM00062">
    <property type="entry name" value="PBPb"/>
    <property type="match status" value="1"/>
</dbReference>
<evidence type="ECO:0000313" key="5">
    <source>
        <dbReference type="Proteomes" id="UP000587991"/>
    </source>
</evidence>
<name>A0A847SHL8_9NEIS</name>
<accession>A0A847SHL8</accession>
<keyword evidence="1 2" id="KW-0732">Signal</keyword>
<evidence type="ECO:0000313" key="4">
    <source>
        <dbReference type="EMBL" id="NLR76808.1"/>
    </source>
</evidence>
<sequence length="256" mass="28708">MRRFGLVLMMCLSMPWAWSACRQPLRVALEDWPPYVHVGANGQPVGLEVELLQAVAREAGCTVKFLGNIPRQRRMALFKLGKLDVMYAASDTPERRTFALFSESYRDEVVRVMADGSNPPQPLPASFSTILERRLPLLVPHGGFFGTEYEQLMPQLSEGHLLLPFEEYQQGVEMLRVGRARLIMGDEVALQFLTSRHDDGVKLVPLPFVASRGPVHYMLSKMTLTPADKAALDKAIAKVIRSGERARILARYGVQD</sequence>
<dbReference type="PROSITE" id="PS51257">
    <property type="entry name" value="PROKAR_LIPOPROTEIN"/>
    <property type="match status" value="1"/>
</dbReference>